<gene>
    <name evidence="1" type="ORF">DRM93_09270</name>
    <name evidence="2" type="ORF">DRM94_09270</name>
</gene>
<sequence length="477" mass="52274">MDAVCSESSASTNRAGFAIRLGEPASLKGQASARLQVPPSLRLRGAVIPRPGFAATDGFHSSIHSLGEIAPLLKPVVTLAHKNGWGATELTNLMAAQTLAERLSRFEDLAHVVCQELSERAERAGEVCACELREILKNVGGEALATEFDNNYATCRQILDFSFGLVNDRNGNEFGQASEQFRFRLFSDLEFMVFPSSVSSDYLAAFQNLMFSQLPLVGFIPSNAFFEYTLDWMTECYDLELPETLEASQIDEFIGVLEQAESELSKIDSAPSIESEAPDFFDKLVLLVGGKAEATAVLMKVKDASDELGGDGYSAMWSCFDYCHQKAGWTEIAQSVKEITAEGGLAAVFGRLSEVDDNTSLSAFLLGAQTIIEREMATNRVAKEVFDYQDESDISIDFKIPFETKVLSRRELADDAYNTHNEFAMNGDLCTSSVCVHINDDTLMAMESWQRSIAIMAAVYVAGNNMKEETGHASGQK</sequence>
<organism evidence="2 4">
    <name type="scientific">Aeromonas taiwanensis</name>
    <dbReference type="NCBI Taxonomy" id="633417"/>
    <lineage>
        <taxon>Bacteria</taxon>
        <taxon>Pseudomonadati</taxon>
        <taxon>Pseudomonadota</taxon>
        <taxon>Gammaproteobacteria</taxon>
        <taxon>Aeromonadales</taxon>
        <taxon>Aeromonadaceae</taxon>
        <taxon>Aeromonas</taxon>
    </lineage>
</organism>
<protein>
    <submittedName>
        <fullName evidence="2">Uncharacterized protein</fullName>
    </submittedName>
</protein>
<comment type="caution">
    <text evidence="2">The sequence shown here is derived from an EMBL/GenBank/DDBJ whole genome shotgun (WGS) entry which is preliminary data.</text>
</comment>
<accession>A0A5F0KC31</accession>
<keyword evidence="3" id="KW-1185">Reference proteome</keyword>
<dbReference type="Proteomes" id="UP000297914">
    <property type="component" value="Unassembled WGS sequence"/>
</dbReference>
<dbReference type="Proteomes" id="UP000297720">
    <property type="component" value="Unassembled WGS sequence"/>
</dbReference>
<proteinExistence type="predicted"/>
<evidence type="ECO:0000313" key="4">
    <source>
        <dbReference type="Proteomes" id="UP000297914"/>
    </source>
</evidence>
<reference evidence="2 4" key="1">
    <citation type="submission" date="2018-06" db="EMBL/GenBank/DDBJ databases">
        <title>Occurrence of a novel blaKPC-2- and qnrS2- harbouring IncP6 plasmid from Aeromonas taiwanensis isolates recovered from the river sediments.</title>
        <authorList>
            <person name="Zheng B."/>
            <person name="Yu X."/>
            <person name="Xiao Y."/>
        </authorList>
    </citation>
    <scope>NUCLEOTIDE SEQUENCE [LARGE SCALE GENOMIC DNA]</scope>
    <source>
        <strain evidence="1 3">1713</strain>
        <strain evidence="2 4">198</strain>
    </source>
</reference>
<evidence type="ECO:0000313" key="3">
    <source>
        <dbReference type="Proteomes" id="UP000297720"/>
    </source>
</evidence>
<dbReference type="EMBL" id="QORK01000017">
    <property type="protein sequence ID" value="TFF80933.1"/>
    <property type="molecule type" value="Genomic_DNA"/>
</dbReference>
<dbReference type="AlphaFoldDB" id="A0A5F0KC31"/>
<name>A0A5F0KC31_9GAMM</name>
<dbReference type="EMBL" id="QORL01000017">
    <property type="protein sequence ID" value="TFF76485.1"/>
    <property type="molecule type" value="Genomic_DNA"/>
</dbReference>
<evidence type="ECO:0000313" key="1">
    <source>
        <dbReference type="EMBL" id="TFF76485.1"/>
    </source>
</evidence>
<evidence type="ECO:0000313" key="2">
    <source>
        <dbReference type="EMBL" id="TFF80933.1"/>
    </source>
</evidence>